<dbReference type="RefSeq" id="WP_208321384.1">
    <property type="nucleotide sequence ID" value="NZ_SOQX01000009.1"/>
</dbReference>
<evidence type="ECO:0000313" key="4">
    <source>
        <dbReference type="Proteomes" id="UP000294914"/>
    </source>
</evidence>
<reference evidence="3 4" key="1">
    <citation type="submission" date="2019-03" db="EMBL/GenBank/DDBJ databases">
        <title>Genomic Encyclopedia of Type Strains, Phase IV (KMG-IV): sequencing the most valuable type-strain genomes for metagenomic binning, comparative biology and taxonomic classification.</title>
        <authorList>
            <person name="Goeker M."/>
        </authorList>
    </citation>
    <scope>NUCLEOTIDE SEQUENCE [LARGE SCALE GENOMIC DNA]</scope>
    <source>
        <strain evidence="3 4">DSM 16326</strain>
    </source>
</reference>
<dbReference type="EMBL" id="SOQX01000009">
    <property type="protein sequence ID" value="TDX98156.1"/>
    <property type="molecule type" value="Genomic_DNA"/>
</dbReference>
<feature type="chain" id="PRO_5020844636" description="Secreted protein" evidence="2">
    <location>
        <begin position="23"/>
        <end position="231"/>
    </location>
</feature>
<evidence type="ECO:0000313" key="3">
    <source>
        <dbReference type="EMBL" id="TDX98156.1"/>
    </source>
</evidence>
<sequence length="231" mass="26004">MSKFNKLILGGLMVLAAAPLVAQQPTSEELERWFESDDPHPPGQSAANVNEGNLVFLQQPPGKPVHHHHNKLVINELSLATGWVWLQQCHDNMDEFGRVQVLFKKGRVRDLAITRAENIGESWVEGNSVQLRDVQAGAQLCVSGWTRALESREGGRYTMQNGPFMRKFLDGYYPMRVSMDIDYSGTGLQLVSVSPQKQKGFEVDERADSVSFDAWFEGRLNTELMFRVAIN</sequence>
<feature type="region of interest" description="Disordered" evidence="1">
    <location>
        <begin position="28"/>
        <end position="48"/>
    </location>
</feature>
<evidence type="ECO:0000256" key="1">
    <source>
        <dbReference type="SAM" id="MobiDB-lite"/>
    </source>
</evidence>
<keyword evidence="2" id="KW-0732">Signal</keyword>
<dbReference type="AlphaFoldDB" id="A0A4R8IFT6"/>
<evidence type="ECO:0008006" key="5">
    <source>
        <dbReference type="Google" id="ProtNLM"/>
    </source>
</evidence>
<feature type="signal peptide" evidence="2">
    <location>
        <begin position="1"/>
        <end position="22"/>
    </location>
</feature>
<comment type="caution">
    <text evidence="3">The sequence shown here is derived from an EMBL/GenBank/DDBJ whole genome shotgun (WGS) entry which is preliminary data.</text>
</comment>
<proteinExistence type="predicted"/>
<dbReference type="Proteomes" id="UP000294914">
    <property type="component" value="Unassembled WGS sequence"/>
</dbReference>
<gene>
    <name evidence="3" type="ORF">EDC23_2638</name>
</gene>
<protein>
    <recommendedName>
        <fullName evidence="5">Secreted protein</fullName>
    </recommendedName>
</protein>
<organism evidence="3 4">
    <name type="scientific">Thiohalophilus thiocyanatoxydans</name>
    <dbReference type="NCBI Taxonomy" id="381308"/>
    <lineage>
        <taxon>Bacteria</taxon>
        <taxon>Pseudomonadati</taxon>
        <taxon>Pseudomonadota</taxon>
        <taxon>Gammaproteobacteria</taxon>
        <taxon>Thiohalomonadales</taxon>
        <taxon>Thiohalophilaceae</taxon>
        <taxon>Thiohalophilus</taxon>
    </lineage>
</organism>
<name>A0A4R8IFT6_9GAMM</name>
<feature type="compositionally biased region" description="Basic and acidic residues" evidence="1">
    <location>
        <begin position="29"/>
        <end position="40"/>
    </location>
</feature>
<keyword evidence="4" id="KW-1185">Reference proteome</keyword>
<evidence type="ECO:0000256" key="2">
    <source>
        <dbReference type="SAM" id="SignalP"/>
    </source>
</evidence>
<accession>A0A4R8IFT6</accession>